<dbReference type="InterPro" id="IPR029017">
    <property type="entry name" value="Enolase-like_N"/>
</dbReference>
<dbReference type="Proteomes" id="UP000605144">
    <property type="component" value="Unassembled WGS sequence"/>
</dbReference>
<dbReference type="SUPFAM" id="SSF54826">
    <property type="entry name" value="Enolase N-terminal domain-like"/>
    <property type="match status" value="1"/>
</dbReference>
<dbReference type="SMART" id="SM01193">
    <property type="entry name" value="Enolase_N"/>
    <property type="match status" value="1"/>
</dbReference>
<dbReference type="InterPro" id="IPR020811">
    <property type="entry name" value="Enolase_N"/>
</dbReference>
<reference evidence="2" key="1">
    <citation type="journal article" date="2020" name="ISME J.">
        <title>Gammaproteobacteria mediating utilization of methyl-, sulfur- and petroleum organic compounds in deep ocean hydrothermal plumes.</title>
        <authorList>
            <person name="Zhou Z."/>
            <person name="Liu Y."/>
            <person name="Pan J."/>
            <person name="Cron B.R."/>
            <person name="Toner B.M."/>
            <person name="Anantharaman K."/>
            <person name="Breier J.A."/>
            <person name="Dick G.J."/>
            <person name="Li M."/>
        </authorList>
    </citation>
    <scope>NUCLEOTIDE SEQUENCE</scope>
    <source>
        <strain evidence="2">SZUA-1385</strain>
    </source>
</reference>
<organism evidence="2 3">
    <name type="scientific">Methanothermococcus okinawensis</name>
    <dbReference type="NCBI Taxonomy" id="155863"/>
    <lineage>
        <taxon>Archaea</taxon>
        <taxon>Methanobacteriati</taxon>
        <taxon>Methanobacteriota</taxon>
        <taxon>Methanomada group</taxon>
        <taxon>Methanococci</taxon>
        <taxon>Methanococcales</taxon>
        <taxon>Methanococcaceae</taxon>
        <taxon>Methanothermococcus</taxon>
    </lineage>
</organism>
<dbReference type="AlphaFoldDB" id="A0A833DQ31"/>
<evidence type="ECO:0000313" key="3">
    <source>
        <dbReference type="Proteomes" id="UP000605144"/>
    </source>
</evidence>
<evidence type="ECO:0000313" key="2">
    <source>
        <dbReference type="EMBL" id="HIP17019.1"/>
    </source>
</evidence>
<evidence type="ECO:0000259" key="1">
    <source>
        <dbReference type="SMART" id="SM01193"/>
    </source>
</evidence>
<comment type="caution">
    <text evidence="2">The sequence shown here is derived from an EMBL/GenBank/DDBJ whole genome shotgun (WGS) entry which is preliminary data.</text>
</comment>
<dbReference type="EMBL" id="DQSV01000036">
    <property type="protein sequence ID" value="HIP17019.1"/>
    <property type="molecule type" value="Genomic_DNA"/>
</dbReference>
<protein>
    <recommendedName>
        <fullName evidence="1">Enolase N-terminal domain-containing protein</fullName>
    </recommendedName>
</protein>
<name>A0A833DQ31_9EURY</name>
<proteinExistence type="predicted"/>
<accession>A0A833DQ31</accession>
<feature type="domain" description="Enolase N-terminal" evidence="1">
    <location>
        <begin position="7"/>
        <end position="107"/>
    </location>
</feature>
<sequence length="322" mass="35706">MDEDTVVERITAKKIFKNSKIGIKITTLTKVGIGYDIIDVENPDYAISDVENIVAPELIGHPASDQDFMDSIICNTSIENPAVTMGLSLSISRAAANTLGLPFFKYIGGALSTELPTVGCSLLYDGNNELIAIPMAESMDEMILCYSKILKGLSLNYGNNTVVDIKGRYICSSIFEELDTFKKIILDISEEEDIKILIGASIGNCKIMERSDIYERISSLDYLESPKVVEFDGTLVIEGIDEAADFSILDPYNISSLSELYHYIQYILDNGLTPIITCNNTTFSHVAVGLKIPFLRSNINSNVLNELWDIERILNNPNINRF</sequence>
<gene>
    <name evidence="2" type="ORF">EYG76_01785</name>
</gene>